<proteinExistence type="inferred from homology"/>
<evidence type="ECO:0000256" key="7">
    <source>
        <dbReference type="ARBA" id="ARBA00022967"/>
    </source>
</evidence>
<evidence type="ECO:0000259" key="9">
    <source>
        <dbReference type="PROSITE" id="PS50893"/>
    </source>
</evidence>
<dbReference type="PROSITE" id="PS00211">
    <property type="entry name" value="ABC_TRANSPORTER_1"/>
    <property type="match status" value="1"/>
</dbReference>
<dbReference type="Proteomes" id="UP000217033">
    <property type="component" value="Unassembled WGS sequence"/>
</dbReference>
<dbReference type="CDD" id="cd03225">
    <property type="entry name" value="ABC_cobalt_CbiO_domain1"/>
    <property type="match status" value="1"/>
</dbReference>
<comment type="subcellular location">
    <subcellularLocation>
        <location evidence="1">Cell membrane</location>
        <topology evidence="1">Peripheral membrane protein</topology>
    </subcellularLocation>
</comment>
<protein>
    <submittedName>
        <fullName evidence="10">Energy-coupling factor transporter ATPase</fullName>
    </submittedName>
</protein>
<accession>A0ABX4H5Z5</accession>
<dbReference type="InterPro" id="IPR050095">
    <property type="entry name" value="ECF_ABC_transporter_ATP-bd"/>
</dbReference>
<dbReference type="InterPro" id="IPR015856">
    <property type="entry name" value="ABC_transpr_CbiO/EcfA_su"/>
</dbReference>
<dbReference type="PROSITE" id="PS50893">
    <property type="entry name" value="ABC_TRANSPORTER_2"/>
    <property type="match status" value="1"/>
</dbReference>
<gene>
    <name evidence="10" type="ORF">CJF60_01230</name>
</gene>
<keyword evidence="3" id="KW-0813">Transport</keyword>
<evidence type="ECO:0000256" key="8">
    <source>
        <dbReference type="ARBA" id="ARBA00023136"/>
    </source>
</evidence>
<dbReference type="InterPro" id="IPR003593">
    <property type="entry name" value="AAA+_ATPase"/>
</dbReference>
<dbReference type="InterPro" id="IPR027417">
    <property type="entry name" value="P-loop_NTPase"/>
</dbReference>
<dbReference type="PANTHER" id="PTHR43553">
    <property type="entry name" value="HEAVY METAL TRANSPORTER"/>
    <property type="match status" value="1"/>
</dbReference>
<evidence type="ECO:0000256" key="4">
    <source>
        <dbReference type="ARBA" id="ARBA00022475"/>
    </source>
</evidence>
<evidence type="ECO:0000256" key="6">
    <source>
        <dbReference type="ARBA" id="ARBA00022840"/>
    </source>
</evidence>
<comment type="caution">
    <text evidence="10">The sequence shown here is derived from an EMBL/GenBank/DDBJ whole genome shotgun (WGS) entry which is preliminary data.</text>
</comment>
<keyword evidence="4" id="KW-1003">Cell membrane</keyword>
<evidence type="ECO:0000256" key="5">
    <source>
        <dbReference type="ARBA" id="ARBA00022741"/>
    </source>
</evidence>
<keyword evidence="11" id="KW-1185">Reference proteome</keyword>
<dbReference type="Gene3D" id="3.40.50.300">
    <property type="entry name" value="P-loop containing nucleotide triphosphate hydrolases"/>
    <property type="match status" value="1"/>
</dbReference>
<dbReference type="InterPro" id="IPR003439">
    <property type="entry name" value="ABC_transporter-like_ATP-bd"/>
</dbReference>
<dbReference type="Pfam" id="PF00005">
    <property type="entry name" value="ABC_tran"/>
    <property type="match status" value="1"/>
</dbReference>
<evidence type="ECO:0000256" key="2">
    <source>
        <dbReference type="ARBA" id="ARBA00005417"/>
    </source>
</evidence>
<sequence length="324" mass="36932">MQIIVKSISHIFNKNTPLEYRALFDSSCNINQGEYVAIIGQTGSGKTTFIEHLNSLLTPETGSINWIFEHEYRKKKNLILGGSKNSKPEVQPLIDSKNVTLQKHKFRKKFKDSKIIRQHVGVVFQFAEYQLFESTIEKDIMFGPVAYGVPKEEAKRRAKIYLEKVGLPEDYLHKNPLALSGGQKRRVALAGILAIEPDVLILDEPTAGLDPAGVREILSIFDKLNEEGKTIIMVTHDMNNVLERSHRTIVFSNGQIVRDDATVRILNDEVFLKMNNLIAPQIIALINRIKEKKPYLHFPEITKIEQLTDFLNKKIKEKKGETNE</sequence>
<evidence type="ECO:0000256" key="3">
    <source>
        <dbReference type="ARBA" id="ARBA00022448"/>
    </source>
</evidence>
<dbReference type="SUPFAM" id="SSF52540">
    <property type="entry name" value="P-loop containing nucleoside triphosphate hydrolases"/>
    <property type="match status" value="1"/>
</dbReference>
<dbReference type="InterPro" id="IPR017871">
    <property type="entry name" value="ABC_transporter-like_CS"/>
</dbReference>
<dbReference type="PANTHER" id="PTHR43553:SF27">
    <property type="entry name" value="ENERGY-COUPLING FACTOR TRANSPORTER ATP-BINDING PROTEIN ECFA2"/>
    <property type="match status" value="1"/>
</dbReference>
<reference evidence="10" key="1">
    <citation type="submission" date="2017-08" db="EMBL/GenBank/DDBJ databases">
        <authorList>
            <person name="Alvarez-Ponce D."/>
            <person name="Weitzman C.L."/>
            <person name="Tillett R.L."/>
            <person name="Sandmeier F.C."/>
            <person name="Tracy C.R."/>
        </authorList>
    </citation>
    <scope>NUCLEOTIDE SEQUENCE [LARGE SCALE GENOMIC DNA]</scope>
    <source>
        <strain evidence="10">PS6</strain>
    </source>
</reference>
<evidence type="ECO:0000313" key="11">
    <source>
        <dbReference type="Proteomes" id="UP000217033"/>
    </source>
</evidence>
<comment type="similarity">
    <text evidence="2">Belongs to the ABC transporter superfamily.</text>
</comment>
<keyword evidence="5" id="KW-0547">Nucleotide-binding</keyword>
<evidence type="ECO:0000256" key="1">
    <source>
        <dbReference type="ARBA" id="ARBA00004202"/>
    </source>
</evidence>
<keyword evidence="7" id="KW-1278">Translocase</keyword>
<organism evidence="10 11">
    <name type="scientific">Mycoplasmopsis agassizii</name>
    <dbReference type="NCBI Taxonomy" id="33922"/>
    <lineage>
        <taxon>Bacteria</taxon>
        <taxon>Bacillati</taxon>
        <taxon>Mycoplasmatota</taxon>
        <taxon>Mycoplasmoidales</taxon>
        <taxon>Metamycoplasmataceae</taxon>
        <taxon>Mycoplasmopsis</taxon>
    </lineage>
</organism>
<name>A0ABX4H5Z5_9BACT</name>
<keyword evidence="6" id="KW-0067">ATP-binding</keyword>
<dbReference type="SMART" id="SM00382">
    <property type="entry name" value="AAA"/>
    <property type="match status" value="1"/>
</dbReference>
<feature type="domain" description="ABC transporter" evidence="9">
    <location>
        <begin position="3"/>
        <end position="278"/>
    </location>
</feature>
<dbReference type="EMBL" id="NQMN01000001">
    <property type="protein sequence ID" value="PAF55295.1"/>
    <property type="molecule type" value="Genomic_DNA"/>
</dbReference>
<evidence type="ECO:0000313" key="10">
    <source>
        <dbReference type="EMBL" id="PAF55295.1"/>
    </source>
</evidence>
<keyword evidence="8" id="KW-0472">Membrane</keyword>
<dbReference type="RefSeq" id="WP_084231857.1">
    <property type="nucleotide sequence ID" value="NZ_CP166874.1"/>
</dbReference>